<name>A0ABV7VDQ0_9PROT</name>
<keyword evidence="2" id="KW-1185">Reference proteome</keyword>
<dbReference type="Pfam" id="PF10636">
    <property type="entry name" value="hemP"/>
    <property type="match status" value="1"/>
</dbReference>
<comment type="caution">
    <text evidence="1">The sequence shown here is derived from an EMBL/GenBank/DDBJ whole genome shotgun (WGS) entry which is preliminary data.</text>
</comment>
<dbReference type="Proteomes" id="UP001595711">
    <property type="component" value="Unassembled WGS sequence"/>
</dbReference>
<proteinExistence type="predicted"/>
<evidence type="ECO:0000313" key="1">
    <source>
        <dbReference type="EMBL" id="MFC3675648.1"/>
    </source>
</evidence>
<accession>A0ABV7VDQ0</accession>
<organism evidence="1 2">
    <name type="scientific">Ferrovibrio xuzhouensis</name>
    <dbReference type="NCBI Taxonomy" id="1576914"/>
    <lineage>
        <taxon>Bacteria</taxon>
        <taxon>Pseudomonadati</taxon>
        <taxon>Pseudomonadota</taxon>
        <taxon>Alphaproteobacteria</taxon>
        <taxon>Rhodospirillales</taxon>
        <taxon>Rhodospirillaceae</taxon>
        <taxon>Ferrovibrio</taxon>
    </lineage>
</organism>
<sequence length="71" mass="7675">MPDTSIPLRVVGEALGEARGETAPVPGGLPQGLQRLDSRVLFQGSREVVIHHEGADYRLRLTSNGKLILTK</sequence>
<reference evidence="2" key="1">
    <citation type="journal article" date="2019" name="Int. J. Syst. Evol. Microbiol.">
        <title>The Global Catalogue of Microorganisms (GCM) 10K type strain sequencing project: providing services to taxonomists for standard genome sequencing and annotation.</title>
        <authorList>
            <consortium name="The Broad Institute Genomics Platform"/>
            <consortium name="The Broad Institute Genome Sequencing Center for Infectious Disease"/>
            <person name="Wu L."/>
            <person name="Ma J."/>
        </authorList>
    </citation>
    <scope>NUCLEOTIDE SEQUENCE [LARGE SCALE GENOMIC DNA]</scope>
    <source>
        <strain evidence="2">KCTC 42182</strain>
    </source>
</reference>
<dbReference type="EMBL" id="JBHRYJ010000001">
    <property type="protein sequence ID" value="MFC3675648.1"/>
    <property type="molecule type" value="Genomic_DNA"/>
</dbReference>
<gene>
    <name evidence="1" type="primary">hemP</name>
    <name evidence="1" type="ORF">ACFOOQ_08845</name>
</gene>
<protein>
    <submittedName>
        <fullName evidence="1">Hemin uptake protein HemP</fullName>
    </submittedName>
</protein>
<evidence type="ECO:0000313" key="2">
    <source>
        <dbReference type="Proteomes" id="UP001595711"/>
    </source>
</evidence>
<dbReference type="RefSeq" id="WP_379724609.1">
    <property type="nucleotide sequence ID" value="NZ_JBHRYJ010000001.1"/>
</dbReference>
<dbReference type="Gene3D" id="2.10.70.10">
    <property type="entry name" value="Complement Module, domain 1"/>
    <property type="match status" value="1"/>
</dbReference>
<dbReference type="InterPro" id="IPR019600">
    <property type="entry name" value="Hemin_uptake_protein_HemP"/>
</dbReference>